<dbReference type="EMBL" id="MT141471">
    <property type="protein sequence ID" value="QJA62435.1"/>
    <property type="molecule type" value="Genomic_DNA"/>
</dbReference>
<accession>A0A6M3IZH1</accession>
<organism evidence="1">
    <name type="scientific">viral metagenome</name>
    <dbReference type="NCBI Taxonomy" id="1070528"/>
    <lineage>
        <taxon>unclassified sequences</taxon>
        <taxon>metagenomes</taxon>
        <taxon>organismal metagenomes</taxon>
    </lineage>
</organism>
<evidence type="ECO:0000313" key="2">
    <source>
        <dbReference type="EMBL" id="QJA78995.1"/>
    </source>
</evidence>
<dbReference type="AlphaFoldDB" id="A0A6M3IZH1"/>
<gene>
    <name evidence="2" type="ORF">MM415A00956_0021</name>
    <name evidence="1" type="ORF">MM415B00781_0012</name>
</gene>
<dbReference type="Gene3D" id="3.30.460.70">
    <property type="match status" value="1"/>
</dbReference>
<evidence type="ECO:0000313" key="1">
    <source>
        <dbReference type="EMBL" id="QJA62435.1"/>
    </source>
</evidence>
<reference evidence="1" key="1">
    <citation type="submission" date="2020-03" db="EMBL/GenBank/DDBJ databases">
        <title>The deep terrestrial virosphere.</title>
        <authorList>
            <person name="Holmfeldt K."/>
            <person name="Nilsson E."/>
            <person name="Simone D."/>
            <person name="Lopez-Fernandez M."/>
            <person name="Wu X."/>
            <person name="de Brujin I."/>
            <person name="Lundin D."/>
            <person name="Andersson A."/>
            <person name="Bertilsson S."/>
            <person name="Dopson M."/>
        </authorList>
    </citation>
    <scope>NUCLEOTIDE SEQUENCE</scope>
    <source>
        <strain evidence="2">MM415A00956</strain>
        <strain evidence="1">MM415B00781</strain>
    </source>
</reference>
<dbReference type="EMBL" id="MT142362">
    <property type="protein sequence ID" value="QJA78995.1"/>
    <property type="molecule type" value="Genomic_DNA"/>
</dbReference>
<proteinExistence type="predicted"/>
<evidence type="ECO:0008006" key="3">
    <source>
        <dbReference type="Google" id="ProtNLM"/>
    </source>
</evidence>
<protein>
    <recommendedName>
        <fullName evidence="3">Agglutinin C-terminal domain-containing protein</fullName>
    </recommendedName>
</protein>
<name>A0A6M3IZH1_9ZZZZ</name>
<sequence>MVMCKFLKDILKASDKGLEAPDSNIEISNIELYGIIKARFPDMPDIFLSDQNFLLCNDDDITSFLTQDVTNKYKYVTEAYDCDNFSYHLMGQFSIPGWARLAFGIIWTDKHALNCFVNEDKELYLVEPQTDEILKNFKAWMGNTPRFIIM</sequence>